<dbReference type="UniPathway" id="UPA00124"/>
<dbReference type="EC" id="1.1.1.133" evidence="2"/>
<dbReference type="InterPro" id="IPR005913">
    <property type="entry name" value="dTDP_dehydrorham_reduct"/>
</dbReference>
<evidence type="ECO:0000256" key="1">
    <source>
        <dbReference type="ARBA" id="ARBA00010944"/>
    </source>
</evidence>
<dbReference type="PANTHER" id="PTHR10491">
    <property type="entry name" value="DTDP-4-DEHYDRORHAMNOSE REDUCTASE"/>
    <property type="match status" value="1"/>
</dbReference>
<dbReference type="NCBIfam" id="TIGR01214">
    <property type="entry name" value="rmlD"/>
    <property type="match status" value="1"/>
</dbReference>
<comment type="caution">
    <text evidence="4">The sequence shown here is derived from an EMBL/GenBank/DDBJ whole genome shotgun (WGS) entry which is preliminary data.</text>
</comment>
<sequence>MFSMKILITGANGMLGKDLASLFESRGHAVIKTDRKDLDITSRDEVLERVRKIGPDLVINAAAYNFVDKVEEPEIYPLAFAVNAEGPRNLAEASALSGIPFVHYSTDYVFAGTKPEGYSEEDTTGPVSKYGETKEAGERFVQEIGGKYYICRLSKIFGKPGLSEESKESFVALMLRLAETMPELNIVHEEVGSPGYTPDIAKATLELLNGEYEPGIYHIVNDGRGVTWHEFANEIFEIAGVNVKSNPVTSAEFPKPAERPKFAPLINNKLPKLRDRKEALCEFLGG</sequence>
<proteinExistence type="inferred from homology"/>
<keyword evidence="2" id="KW-0560">Oxidoreductase</keyword>
<comment type="function">
    <text evidence="2">Catalyzes the reduction of dTDP-6-deoxy-L-lyxo-4-hexulose to yield dTDP-L-rhamnose.</text>
</comment>
<dbReference type="PANTHER" id="PTHR10491:SF4">
    <property type="entry name" value="METHIONINE ADENOSYLTRANSFERASE 2 SUBUNIT BETA"/>
    <property type="match status" value="1"/>
</dbReference>
<feature type="domain" description="RmlD-like substrate binding" evidence="3">
    <location>
        <begin position="4"/>
        <end position="272"/>
    </location>
</feature>
<name>A0A2M7XCZ4_9BACT</name>
<comment type="similarity">
    <text evidence="1 2">Belongs to the dTDP-4-dehydrorhamnose reductase family.</text>
</comment>
<gene>
    <name evidence="4" type="primary">rfbD</name>
    <name evidence="4" type="ORF">CO173_04820</name>
</gene>
<dbReference type="AlphaFoldDB" id="A0A2M7XCZ4"/>
<dbReference type="GO" id="GO:0019305">
    <property type="term" value="P:dTDP-rhamnose biosynthetic process"/>
    <property type="evidence" value="ECO:0007669"/>
    <property type="project" value="UniProtKB-UniPathway"/>
</dbReference>
<evidence type="ECO:0000259" key="3">
    <source>
        <dbReference type="Pfam" id="PF04321"/>
    </source>
</evidence>
<dbReference type="SUPFAM" id="SSF51735">
    <property type="entry name" value="NAD(P)-binding Rossmann-fold domains"/>
    <property type="match status" value="1"/>
</dbReference>
<accession>A0A2M7XCZ4</accession>
<comment type="pathway">
    <text evidence="2">Carbohydrate biosynthesis; dTDP-L-rhamnose biosynthesis.</text>
</comment>
<evidence type="ECO:0000313" key="4">
    <source>
        <dbReference type="EMBL" id="PJA45745.1"/>
    </source>
</evidence>
<dbReference type="GO" id="GO:0008831">
    <property type="term" value="F:dTDP-4-dehydrorhamnose reductase activity"/>
    <property type="evidence" value="ECO:0007669"/>
    <property type="project" value="UniProtKB-EC"/>
</dbReference>
<dbReference type="InterPro" id="IPR036291">
    <property type="entry name" value="NAD(P)-bd_dom_sf"/>
</dbReference>
<protein>
    <recommendedName>
        <fullName evidence="2">dTDP-4-dehydrorhamnose reductase</fullName>
        <ecNumber evidence="2">1.1.1.133</ecNumber>
    </recommendedName>
</protein>
<dbReference type="InterPro" id="IPR029903">
    <property type="entry name" value="RmlD-like-bd"/>
</dbReference>
<keyword evidence="2" id="KW-0521">NADP</keyword>
<organism evidence="4 5">
    <name type="scientific">Candidatus Uhrbacteria bacterium CG_4_9_14_3_um_filter_41_35</name>
    <dbReference type="NCBI Taxonomy" id="1975034"/>
    <lineage>
        <taxon>Bacteria</taxon>
        <taxon>Candidatus Uhriibacteriota</taxon>
    </lineage>
</organism>
<evidence type="ECO:0000256" key="2">
    <source>
        <dbReference type="RuleBase" id="RU364082"/>
    </source>
</evidence>
<dbReference type="GO" id="GO:0005829">
    <property type="term" value="C:cytosol"/>
    <property type="evidence" value="ECO:0007669"/>
    <property type="project" value="TreeGrafter"/>
</dbReference>
<dbReference type="Pfam" id="PF04321">
    <property type="entry name" value="RmlD_sub_bind"/>
    <property type="match status" value="1"/>
</dbReference>
<evidence type="ECO:0000313" key="5">
    <source>
        <dbReference type="Proteomes" id="UP000231263"/>
    </source>
</evidence>
<dbReference type="Gene3D" id="3.40.50.720">
    <property type="entry name" value="NAD(P)-binding Rossmann-like Domain"/>
    <property type="match status" value="1"/>
</dbReference>
<reference evidence="5" key="1">
    <citation type="submission" date="2017-09" db="EMBL/GenBank/DDBJ databases">
        <title>Depth-based differentiation of microbial function through sediment-hosted aquifers and enrichment of novel symbionts in the deep terrestrial subsurface.</title>
        <authorList>
            <person name="Probst A.J."/>
            <person name="Ladd B."/>
            <person name="Jarett J.K."/>
            <person name="Geller-Mcgrath D.E."/>
            <person name="Sieber C.M.K."/>
            <person name="Emerson J.B."/>
            <person name="Anantharaman K."/>
            <person name="Thomas B.C."/>
            <person name="Malmstrom R."/>
            <person name="Stieglmeier M."/>
            <person name="Klingl A."/>
            <person name="Woyke T."/>
            <person name="Ryan C.M."/>
            <person name="Banfield J.F."/>
        </authorList>
    </citation>
    <scope>NUCLEOTIDE SEQUENCE [LARGE SCALE GENOMIC DNA]</scope>
</reference>
<dbReference type="EMBL" id="PFWT01000026">
    <property type="protein sequence ID" value="PJA45745.1"/>
    <property type="molecule type" value="Genomic_DNA"/>
</dbReference>
<dbReference type="Gene3D" id="3.90.25.10">
    <property type="entry name" value="UDP-galactose 4-epimerase, domain 1"/>
    <property type="match status" value="1"/>
</dbReference>
<dbReference type="Proteomes" id="UP000231263">
    <property type="component" value="Unassembled WGS sequence"/>
</dbReference>
<dbReference type="CDD" id="cd05254">
    <property type="entry name" value="dTDP_HR_like_SDR_e"/>
    <property type="match status" value="1"/>
</dbReference>